<gene>
    <name evidence="1" type="ORF">QFC19_001856</name>
</gene>
<dbReference type="Proteomes" id="UP001241377">
    <property type="component" value="Unassembled WGS sequence"/>
</dbReference>
<proteinExistence type="predicted"/>
<evidence type="ECO:0000313" key="2">
    <source>
        <dbReference type="Proteomes" id="UP001241377"/>
    </source>
</evidence>
<accession>A0ACC2WH54</accession>
<dbReference type="EMBL" id="JASBWR010000015">
    <property type="protein sequence ID" value="KAJ9109877.1"/>
    <property type="molecule type" value="Genomic_DNA"/>
</dbReference>
<name>A0ACC2WH54_9TREE</name>
<keyword evidence="2" id="KW-1185">Reference proteome</keyword>
<comment type="caution">
    <text evidence="1">The sequence shown here is derived from an EMBL/GenBank/DDBJ whole genome shotgun (WGS) entry which is preliminary data.</text>
</comment>
<sequence length="107" mass="12322">MADEESDFDEESEYSDSEDEVIDDEDIDNDNAVEGDQEKEGDEDEDVEGAKDPRTKRMKLASCLPYQVETLEQMDQKLDYIITKLTVAIEAQDWEYGFRSWLGGLNK</sequence>
<protein>
    <submittedName>
        <fullName evidence="1">Uncharacterized protein</fullName>
    </submittedName>
</protein>
<evidence type="ECO:0000313" key="1">
    <source>
        <dbReference type="EMBL" id="KAJ9109877.1"/>
    </source>
</evidence>
<reference evidence="1" key="1">
    <citation type="submission" date="2023-04" db="EMBL/GenBank/DDBJ databases">
        <title>Draft Genome sequencing of Naganishia species isolated from polar environments using Oxford Nanopore Technology.</title>
        <authorList>
            <person name="Leo P."/>
            <person name="Venkateswaran K."/>
        </authorList>
    </citation>
    <scope>NUCLEOTIDE SEQUENCE</scope>
    <source>
        <strain evidence="1">MNA-CCFEE 5261</strain>
    </source>
</reference>
<organism evidence="1 2">
    <name type="scientific">Naganishia cerealis</name>
    <dbReference type="NCBI Taxonomy" id="610337"/>
    <lineage>
        <taxon>Eukaryota</taxon>
        <taxon>Fungi</taxon>
        <taxon>Dikarya</taxon>
        <taxon>Basidiomycota</taxon>
        <taxon>Agaricomycotina</taxon>
        <taxon>Tremellomycetes</taxon>
        <taxon>Filobasidiales</taxon>
        <taxon>Filobasidiaceae</taxon>
        <taxon>Naganishia</taxon>
    </lineage>
</organism>